<dbReference type="EMBL" id="MSPX01000003">
    <property type="protein sequence ID" value="OQP87312.1"/>
    <property type="molecule type" value="Genomic_DNA"/>
</dbReference>
<dbReference type="InterPro" id="IPR018841">
    <property type="entry name" value="DUF2442"/>
</dbReference>
<dbReference type="Gene3D" id="3.30.2020.40">
    <property type="entry name" value="Uncharacterised protein PF10387, DUF2442"/>
    <property type="match status" value="1"/>
</dbReference>
<proteinExistence type="predicted"/>
<name>A0ABX3PFV6_9HYPH</name>
<organism evidence="2 3">
    <name type="scientific">Xaviernesmea rhizosphaerae</name>
    <dbReference type="NCBI Taxonomy" id="1672749"/>
    <lineage>
        <taxon>Bacteria</taxon>
        <taxon>Pseudomonadati</taxon>
        <taxon>Pseudomonadota</taxon>
        <taxon>Alphaproteobacteria</taxon>
        <taxon>Hyphomicrobiales</taxon>
        <taxon>Rhizobiaceae</taxon>
        <taxon>Rhizobium/Agrobacterium group</taxon>
        <taxon>Xaviernesmea</taxon>
    </lineage>
</organism>
<evidence type="ECO:0000313" key="3">
    <source>
        <dbReference type="Proteomes" id="UP000192652"/>
    </source>
</evidence>
<dbReference type="Proteomes" id="UP000192652">
    <property type="component" value="Unassembled WGS sequence"/>
</dbReference>
<dbReference type="Pfam" id="PF10387">
    <property type="entry name" value="DUF2442"/>
    <property type="match status" value="1"/>
</dbReference>
<reference evidence="2 3" key="1">
    <citation type="journal article" date="2017" name="Antonie Van Leeuwenhoek">
        <title>Rhizobium rhizosphaerae sp. nov., a novel species isolated from rice rhizosphere.</title>
        <authorList>
            <person name="Zhao J.J."/>
            <person name="Zhang J."/>
            <person name="Zhang R.J."/>
            <person name="Zhang C.W."/>
            <person name="Yin H.Q."/>
            <person name="Zhang X.X."/>
        </authorList>
    </citation>
    <scope>NUCLEOTIDE SEQUENCE [LARGE SCALE GENOMIC DNA]</scope>
    <source>
        <strain evidence="2 3">RD15</strain>
    </source>
</reference>
<evidence type="ECO:0008006" key="4">
    <source>
        <dbReference type="Google" id="ProtNLM"/>
    </source>
</evidence>
<sequence>MEISDRDFAAAVQRGQKARSDFVAASARYDAGAHALVVVLSNGVFVGFPVERLEGLQGADAAQLAHVRVEAGGLGLHWPDLDADLYVPALMEGIFGSRTWMAAQLGASGGQARSEAKASAAKRNGARGGRPRRASEG</sequence>
<evidence type="ECO:0000256" key="1">
    <source>
        <dbReference type="SAM" id="MobiDB-lite"/>
    </source>
</evidence>
<keyword evidence="3" id="KW-1185">Reference proteome</keyword>
<protein>
    <recommendedName>
        <fullName evidence="4">DUF2442 domain-containing protein</fullName>
    </recommendedName>
</protein>
<feature type="region of interest" description="Disordered" evidence="1">
    <location>
        <begin position="112"/>
        <end position="137"/>
    </location>
</feature>
<evidence type="ECO:0000313" key="2">
    <source>
        <dbReference type="EMBL" id="OQP87312.1"/>
    </source>
</evidence>
<dbReference type="RefSeq" id="WP_075636989.1">
    <property type="nucleotide sequence ID" value="NZ_MKIO01000041.1"/>
</dbReference>
<accession>A0ABX3PFV6</accession>
<gene>
    <name evidence="2" type="ORF">BTR14_05045</name>
</gene>
<comment type="caution">
    <text evidence="2">The sequence shown here is derived from an EMBL/GenBank/DDBJ whole genome shotgun (WGS) entry which is preliminary data.</text>
</comment>